<dbReference type="Proteomes" id="UP000273054">
    <property type="component" value="Segment"/>
</dbReference>
<reference evidence="1" key="1">
    <citation type="submission" date="2018-03" db="EMBL/GenBank/DDBJ databases">
        <authorList>
            <consortium name="Urmite Genomes"/>
        </authorList>
    </citation>
    <scope>NUCLEOTIDE SEQUENCE [LARGE SCALE GENOMIC DNA]</scope>
    <source>
        <strain evidence="1">IHUMI-27.7</strain>
    </source>
</reference>
<accession>A0A2R8FD57</accession>
<evidence type="ECO:0000313" key="2">
    <source>
        <dbReference type="Proteomes" id="UP000273054"/>
    </source>
</evidence>
<protein>
    <submittedName>
        <fullName evidence="1">Uncharacterized protein</fullName>
    </submittedName>
</protein>
<gene>
    <name evidence="1" type="ORF">BRZCDTV_73</name>
</gene>
<proteinExistence type="predicted"/>
<name>A0A2R8FD57_9VIRU</name>
<organism evidence="1">
    <name type="scientific">Brazilian cedratvirus IHUMI</name>
    <dbReference type="NCBI Taxonomy" id="2126980"/>
    <lineage>
        <taxon>Viruses</taxon>
        <taxon>Pithoviruses</taxon>
        <taxon>Orthocedratvirinae</taxon>
        <taxon>Alphacedratvirus</taxon>
        <taxon>Alphacedratvirus brasiliense</taxon>
    </lineage>
</organism>
<evidence type="ECO:0000313" key="1">
    <source>
        <dbReference type="EMBL" id="SPN78937.1"/>
    </source>
</evidence>
<sequence>MSFHMFTDDGLEKKKCSKCKEWQLLACFNKERSRRDGLCSRCRHCQNKYRRLQTEKKKKQSSLFLSKTTCLAQSLLFQAYYGFETKEEDLSFDSLVKTILVSSRTDG</sequence>
<dbReference type="EMBL" id="LT994651">
    <property type="protein sequence ID" value="SPN78937.1"/>
    <property type="molecule type" value="Genomic_DNA"/>
</dbReference>
<keyword evidence="2" id="KW-1185">Reference proteome</keyword>